<evidence type="ECO:0000256" key="6">
    <source>
        <dbReference type="ARBA" id="ARBA00023136"/>
    </source>
</evidence>
<evidence type="ECO:0000256" key="1">
    <source>
        <dbReference type="ARBA" id="ARBA00004651"/>
    </source>
</evidence>
<dbReference type="PANTHER" id="PTHR42703">
    <property type="entry name" value="NADH DEHYDROGENASE"/>
    <property type="match status" value="1"/>
</dbReference>
<keyword evidence="5 8" id="KW-1133">Transmembrane helix</keyword>
<evidence type="ECO:0000256" key="4">
    <source>
        <dbReference type="ARBA" id="ARBA00022692"/>
    </source>
</evidence>
<reference evidence="11" key="1">
    <citation type="journal article" date="2019" name="Int. J. Syst. Evol. Microbiol.">
        <title>The Global Catalogue of Microorganisms (GCM) 10K type strain sequencing project: providing services to taxonomists for standard genome sequencing and annotation.</title>
        <authorList>
            <consortium name="The Broad Institute Genomics Platform"/>
            <consortium name="The Broad Institute Genome Sequencing Center for Infectious Disease"/>
            <person name="Wu L."/>
            <person name="Ma J."/>
        </authorList>
    </citation>
    <scope>NUCLEOTIDE SEQUENCE [LARGE SCALE GENOMIC DNA]</scope>
    <source>
        <strain evidence="11">CGMCC 1.15053</strain>
    </source>
</reference>
<feature type="transmembrane region" description="Helical" evidence="8">
    <location>
        <begin position="311"/>
        <end position="333"/>
    </location>
</feature>
<protein>
    <submittedName>
        <fullName evidence="10">Proton-conducting transporter membrane subunit</fullName>
    </submittedName>
</protein>
<dbReference type="RefSeq" id="WP_380048834.1">
    <property type="nucleotide sequence ID" value="NZ_JBHSOH010000009.1"/>
</dbReference>
<comment type="caution">
    <text evidence="10">The sequence shown here is derived from an EMBL/GenBank/DDBJ whole genome shotgun (WGS) entry which is preliminary data.</text>
</comment>
<dbReference type="InterPro" id="IPR050586">
    <property type="entry name" value="CPA3_Na-H_Antiporter_D"/>
</dbReference>
<feature type="transmembrane region" description="Helical" evidence="8">
    <location>
        <begin position="339"/>
        <end position="359"/>
    </location>
</feature>
<name>A0ABW1DJ28_9DEIO</name>
<comment type="similarity">
    <text evidence="2">Belongs to the CPA3 antiporters (TC 2.A.63) subunit D family.</text>
</comment>
<dbReference type="PRINTS" id="PR01437">
    <property type="entry name" value="NUOXDRDTASE4"/>
</dbReference>
<feature type="transmembrane region" description="Helical" evidence="8">
    <location>
        <begin position="89"/>
        <end position="109"/>
    </location>
</feature>
<feature type="transmembrane region" description="Helical" evidence="8">
    <location>
        <begin position="380"/>
        <end position="399"/>
    </location>
</feature>
<dbReference type="InterPro" id="IPR003918">
    <property type="entry name" value="NADH_UbQ_OxRdtase"/>
</dbReference>
<proteinExistence type="inferred from homology"/>
<evidence type="ECO:0000256" key="5">
    <source>
        <dbReference type="ARBA" id="ARBA00022989"/>
    </source>
</evidence>
<dbReference type="Proteomes" id="UP001595979">
    <property type="component" value="Unassembled WGS sequence"/>
</dbReference>
<feature type="transmembrane region" description="Helical" evidence="8">
    <location>
        <begin position="419"/>
        <end position="442"/>
    </location>
</feature>
<evidence type="ECO:0000313" key="10">
    <source>
        <dbReference type="EMBL" id="MFC5848615.1"/>
    </source>
</evidence>
<sequence length="538" mass="56472">MTLPTTTLPSDILLSALPLAPILTPLGLGLLTLLPLRRGPKTALALLGGLLTLVFALLLVRGTAGGEVLVSELGGWRAPFGIVMTADRLSSYMSALSALCGVFALWMMTVHEDRVRERHHSFALTLFLLTGVQLSFLTGDLFNLFVAFEIMLVASYALAVLGSTREQLREGLRYIVMNLTASALLVIACGLAYGVLGTLNYAHLAQRSAELGAQGTVTAVGVLLLLVFAAKGALFPLGFWLPGTYPALPPATGALFAAVLTKVGVYALIRIFTTVFQQDPALPQGLLLGLGALTMLFGALGAVSQREWRRVLSFTVMSSVGYLAFGLGLGTQGALRASLAYLAVSMLVTLALFLIAAAAERESGSRLVRPERRGFIEKRPLLAACFLLCALTAAGLPPTGGFVAKYALIRAGLLQGSGLATLAVVSALASSLVTLFAMLGVWRGFFWGKSRATSPEAPLPPAPVTAPAQRLPAYAASALVAGLALFAGPLFSHAEATARELRDNARYIRGVLGERPVVIPAAPTGSEIQKKQEPGEAP</sequence>
<evidence type="ECO:0000313" key="11">
    <source>
        <dbReference type="Proteomes" id="UP001595979"/>
    </source>
</evidence>
<keyword evidence="11" id="KW-1185">Reference proteome</keyword>
<comment type="subcellular location">
    <subcellularLocation>
        <location evidence="1">Cell membrane</location>
        <topology evidence="1">Multi-pass membrane protein</topology>
    </subcellularLocation>
    <subcellularLocation>
        <location evidence="7">Membrane</location>
        <topology evidence="7">Multi-pass membrane protein</topology>
    </subcellularLocation>
</comment>
<dbReference type="InterPro" id="IPR001750">
    <property type="entry name" value="ND/Mrp_TM"/>
</dbReference>
<dbReference type="PANTHER" id="PTHR42703:SF1">
    <property type="entry name" value="NA(+)_H(+) ANTIPORTER SUBUNIT D1"/>
    <property type="match status" value="1"/>
</dbReference>
<dbReference type="Pfam" id="PF00361">
    <property type="entry name" value="Proton_antipo_M"/>
    <property type="match status" value="1"/>
</dbReference>
<evidence type="ECO:0000256" key="8">
    <source>
        <dbReference type="SAM" id="Phobius"/>
    </source>
</evidence>
<gene>
    <name evidence="10" type="ORF">ACFPQ6_09860</name>
</gene>
<keyword evidence="6 8" id="KW-0472">Membrane</keyword>
<keyword evidence="3" id="KW-1003">Cell membrane</keyword>
<feature type="transmembrane region" description="Helical" evidence="8">
    <location>
        <begin position="12"/>
        <end position="36"/>
    </location>
</feature>
<feature type="transmembrane region" description="Helical" evidence="8">
    <location>
        <begin position="43"/>
        <end position="64"/>
    </location>
</feature>
<evidence type="ECO:0000259" key="9">
    <source>
        <dbReference type="Pfam" id="PF00361"/>
    </source>
</evidence>
<organism evidence="10 11">
    <name type="scientific">Deinococcus petrolearius</name>
    <dbReference type="NCBI Taxonomy" id="1751295"/>
    <lineage>
        <taxon>Bacteria</taxon>
        <taxon>Thermotogati</taxon>
        <taxon>Deinococcota</taxon>
        <taxon>Deinococci</taxon>
        <taxon>Deinococcales</taxon>
        <taxon>Deinococcaceae</taxon>
        <taxon>Deinococcus</taxon>
    </lineage>
</organism>
<feature type="transmembrane region" description="Helical" evidence="8">
    <location>
        <begin position="174"/>
        <end position="196"/>
    </location>
</feature>
<evidence type="ECO:0000256" key="2">
    <source>
        <dbReference type="ARBA" id="ARBA00005346"/>
    </source>
</evidence>
<keyword evidence="4 7" id="KW-0812">Transmembrane</keyword>
<accession>A0ABW1DJ28</accession>
<feature type="transmembrane region" description="Helical" evidence="8">
    <location>
        <begin position="144"/>
        <end position="162"/>
    </location>
</feature>
<evidence type="ECO:0000256" key="7">
    <source>
        <dbReference type="RuleBase" id="RU000320"/>
    </source>
</evidence>
<feature type="transmembrane region" description="Helical" evidence="8">
    <location>
        <begin position="216"/>
        <end position="241"/>
    </location>
</feature>
<feature type="transmembrane region" description="Helical" evidence="8">
    <location>
        <begin position="253"/>
        <end position="273"/>
    </location>
</feature>
<dbReference type="EMBL" id="JBHSOH010000009">
    <property type="protein sequence ID" value="MFC5848615.1"/>
    <property type="molecule type" value="Genomic_DNA"/>
</dbReference>
<feature type="transmembrane region" description="Helical" evidence="8">
    <location>
        <begin position="121"/>
        <end position="138"/>
    </location>
</feature>
<feature type="domain" description="NADH:quinone oxidoreductase/Mrp antiporter transmembrane" evidence="9">
    <location>
        <begin position="139"/>
        <end position="426"/>
    </location>
</feature>
<evidence type="ECO:0000256" key="3">
    <source>
        <dbReference type="ARBA" id="ARBA00022475"/>
    </source>
</evidence>
<feature type="transmembrane region" description="Helical" evidence="8">
    <location>
        <begin position="285"/>
        <end position="304"/>
    </location>
</feature>